<dbReference type="Gene3D" id="1.10.10.60">
    <property type="entry name" value="Homeodomain-like"/>
    <property type="match status" value="1"/>
</dbReference>
<feature type="non-terminal residue" evidence="1">
    <location>
        <position position="1"/>
    </location>
</feature>
<dbReference type="InterPro" id="IPR009057">
    <property type="entry name" value="Homeodomain-like_sf"/>
</dbReference>
<dbReference type="AlphaFoldDB" id="A0A9N9E648"/>
<comment type="caution">
    <text evidence="1">The sequence shown here is derived from an EMBL/GenBank/DDBJ whole genome shotgun (WGS) entry which is preliminary data.</text>
</comment>
<gene>
    <name evidence="1" type="ORF">FMOSSE_LOCUS11885</name>
</gene>
<dbReference type="EMBL" id="CAJVPP010005098">
    <property type="protein sequence ID" value="CAG8659860.1"/>
    <property type="molecule type" value="Genomic_DNA"/>
</dbReference>
<accession>A0A9N9E648</accession>
<organism evidence="1 2">
    <name type="scientific">Funneliformis mosseae</name>
    <name type="common">Endomycorrhizal fungus</name>
    <name type="synonym">Glomus mosseae</name>
    <dbReference type="NCBI Taxonomy" id="27381"/>
    <lineage>
        <taxon>Eukaryota</taxon>
        <taxon>Fungi</taxon>
        <taxon>Fungi incertae sedis</taxon>
        <taxon>Mucoromycota</taxon>
        <taxon>Glomeromycotina</taxon>
        <taxon>Glomeromycetes</taxon>
        <taxon>Glomerales</taxon>
        <taxon>Glomeraceae</taxon>
        <taxon>Funneliformis</taxon>
    </lineage>
</organism>
<dbReference type="SUPFAM" id="SSF46689">
    <property type="entry name" value="Homeodomain-like"/>
    <property type="match status" value="1"/>
</dbReference>
<protein>
    <submittedName>
        <fullName evidence="1">2768_t:CDS:1</fullName>
    </submittedName>
</protein>
<keyword evidence="2" id="KW-1185">Reference proteome</keyword>
<evidence type="ECO:0000313" key="2">
    <source>
        <dbReference type="Proteomes" id="UP000789375"/>
    </source>
</evidence>
<reference evidence="1" key="1">
    <citation type="submission" date="2021-06" db="EMBL/GenBank/DDBJ databases">
        <authorList>
            <person name="Kallberg Y."/>
            <person name="Tangrot J."/>
            <person name="Rosling A."/>
        </authorList>
    </citation>
    <scope>NUCLEOTIDE SEQUENCE</scope>
    <source>
        <strain evidence="1">87-6 pot B 2015</strain>
    </source>
</reference>
<name>A0A9N9E648_FUNMO</name>
<proteinExistence type="predicted"/>
<sequence>KEKASNIKRTRASLTGAQKQEVCLKKLQKPAPKNKKLAKKFNISKGMIYNILKESEKWLALKLDSYEASLKR</sequence>
<dbReference type="Proteomes" id="UP000789375">
    <property type="component" value="Unassembled WGS sequence"/>
</dbReference>
<evidence type="ECO:0000313" key="1">
    <source>
        <dbReference type="EMBL" id="CAG8659860.1"/>
    </source>
</evidence>